<name>A0A1E7X7B8_9BURK</name>
<comment type="caution">
    <text evidence="1">The sequence shown here is derived from an EMBL/GenBank/DDBJ whole genome shotgun (WGS) entry which is preliminary data.</text>
</comment>
<accession>A0A1E7X7B8</accession>
<organism evidence="1 2">
    <name type="scientific">Duganella phyllosphaerae</name>
    <dbReference type="NCBI Taxonomy" id="762836"/>
    <lineage>
        <taxon>Bacteria</taxon>
        <taxon>Pseudomonadati</taxon>
        <taxon>Pseudomonadota</taxon>
        <taxon>Betaproteobacteria</taxon>
        <taxon>Burkholderiales</taxon>
        <taxon>Oxalobacteraceae</taxon>
        <taxon>Telluria group</taxon>
        <taxon>Duganella</taxon>
    </lineage>
</organism>
<reference evidence="2" key="1">
    <citation type="journal article" date="2016" name="Front. Microbiol.">
        <title>Molecular Keys to the Janthinobacterium and Duganella spp. Interaction with the Plant Pathogen Fusarium graminearum.</title>
        <authorList>
            <person name="Haack F.S."/>
            <person name="Poehlein A."/>
            <person name="Kroger C."/>
            <person name="Voigt C.A."/>
            <person name="Piepenbring M."/>
            <person name="Bode H.B."/>
            <person name="Daniel R."/>
            <person name="Schafer W."/>
            <person name="Streit W.R."/>
        </authorList>
    </citation>
    <scope>NUCLEOTIDE SEQUENCE [LARGE SCALE GENOMIC DNA]</scope>
    <source>
        <strain evidence="2">T54</strain>
    </source>
</reference>
<evidence type="ECO:0000313" key="2">
    <source>
        <dbReference type="Proteomes" id="UP000175989"/>
    </source>
</evidence>
<dbReference type="Proteomes" id="UP000175989">
    <property type="component" value="Unassembled WGS sequence"/>
</dbReference>
<protein>
    <submittedName>
        <fullName evidence="1">Uncharacterized protein</fullName>
    </submittedName>
</protein>
<dbReference type="EMBL" id="LROM01000024">
    <property type="protein sequence ID" value="OFA09034.1"/>
    <property type="molecule type" value="Genomic_DNA"/>
</dbReference>
<gene>
    <name evidence="1" type="ORF">DUPY_02760</name>
</gene>
<dbReference type="RefSeq" id="WP_070245925.1">
    <property type="nucleotide sequence ID" value="NZ_LROM01000024.1"/>
</dbReference>
<sequence length="63" mass="7031">MTVSELRELLATLPPDMPVGVEYPDQQHANIANQTTDVRGSRVSDPFHKFAGATKEIFVLEVY</sequence>
<dbReference type="AlphaFoldDB" id="A0A1E7X7B8"/>
<proteinExistence type="predicted"/>
<evidence type="ECO:0000313" key="1">
    <source>
        <dbReference type="EMBL" id="OFA09034.1"/>
    </source>
</evidence>
<keyword evidence="2" id="KW-1185">Reference proteome</keyword>